<evidence type="ECO:0000256" key="1">
    <source>
        <dbReference type="SAM" id="SignalP"/>
    </source>
</evidence>
<dbReference type="Proteomes" id="UP001153636">
    <property type="component" value="Chromosome 2"/>
</dbReference>
<dbReference type="OrthoDB" id="6743826at2759"/>
<protein>
    <submittedName>
        <fullName evidence="2">Uncharacterized protein</fullName>
    </submittedName>
</protein>
<sequence length="135" mass="15613">MMTSFLLFLSICLIVSTNSSPLFEFSGNEPLLGSKNNADNNCCSVSHCKEIPLNTEGHNVFKCFKTDVCGDECFYNQKKLSAVSIHYRRKNYYVKKICQLDQCEDYIFDCRRCPDPKRNGFNTYDIDNSCINCYY</sequence>
<keyword evidence="3" id="KW-1185">Reference proteome</keyword>
<name>A0A9P0CR80_9CUCU</name>
<organism evidence="2 3">
    <name type="scientific">Psylliodes chrysocephalus</name>
    <dbReference type="NCBI Taxonomy" id="3402493"/>
    <lineage>
        <taxon>Eukaryota</taxon>
        <taxon>Metazoa</taxon>
        <taxon>Ecdysozoa</taxon>
        <taxon>Arthropoda</taxon>
        <taxon>Hexapoda</taxon>
        <taxon>Insecta</taxon>
        <taxon>Pterygota</taxon>
        <taxon>Neoptera</taxon>
        <taxon>Endopterygota</taxon>
        <taxon>Coleoptera</taxon>
        <taxon>Polyphaga</taxon>
        <taxon>Cucujiformia</taxon>
        <taxon>Chrysomeloidea</taxon>
        <taxon>Chrysomelidae</taxon>
        <taxon>Galerucinae</taxon>
        <taxon>Alticini</taxon>
        <taxon>Psylliodes</taxon>
    </lineage>
</organism>
<evidence type="ECO:0000313" key="3">
    <source>
        <dbReference type="Proteomes" id="UP001153636"/>
    </source>
</evidence>
<gene>
    <name evidence="2" type="ORF">PSYICH_LOCUS7345</name>
</gene>
<keyword evidence="1" id="KW-0732">Signal</keyword>
<proteinExistence type="predicted"/>
<feature type="chain" id="PRO_5040115175" evidence="1">
    <location>
        <begin position="20"/>
        <end position="135"/>
    </location>
</feature>
<dbReference type="AlphaFoldDB" id="A0A9P0CR80"/>
<dbReference type="EMBL" id="OV651814">
    <property type="protein sequence ID" value="CAH1106486.1"/>
    <property type="molecule type" value="Genomic_DNA"/>
</dbReference>
<evidence type="ECO:0000313" key="2">
    <source>
        <dbReference type="EMBL" id="CAH1106486.1"/>
    </source>
</evidence>
<feature type="signal peptide" evidence="1">
    <location>
        <begin position="1"/>
        <end position="19"/>
    </location>
</feature>
<reference evidence="2" key="1">
    <citation type="submission" date="2022-01" db="EMBL/GenBank/DDBJ databases">
        <authorList>
            <person name="King R."/>
        </authorList>
    </citation>
    <scope>NUCLEOTIDE SEQUENCE</scope>
</reference>
<accession>A0A9P0CR80</accession>